<feature type="transmembrane region" description="Helical" evidence="1">
    <location>
        <begin position="109"/>
        <end position="127"/>
    </location>
</feature>
<gene>
    <name evidence="2" type="ORF">BdWA1_000893</name>
</gene>
<keyword evidence="1" id="KW-0472">Membrane</keyword>
<dbReference type="AlphaFoldDB" id="A0AAD9UQH6"/>
<name>A0AAD9UQH6_9APIC</name>
<reference evidence="2" key="1">
    <citation type="journal article" date="2023" name="Nat. Microbiol.">
        <title>Babesia duncani multi-omics identifies virulence factors and drug targets.</title>
        <authorList>
            <person name="Singh P."/>
            <person name="Lonardi S."/>
            <person name="Liang Q."/>
            <person name="Vydyam P."/>
            <person name="Khabirova E."/>
            <person name="Fang T."/>
            <person name="Gihaz S."/>
            <person name="Thekkiniath J."/>
            <person name="Munshi M."/>
            <person name="Abel S."/>
            <person name="Ciampossin L."/>
            <person name="Batugedara G."/>
            <person name="Gupta M."/>
            <person name="Lu X.M."/>
            <person name="Lenz T."/>
            <person name="Chakravarty S."/>
            <person name="Cornillot E."/>
            <person name="Hu Y."/>
            <person name="Ma W."/>
            <person name="Gonzalez L.M."/>
            <person name="Sanchez S."/>
            <person name="Estrada K."/>
            <person name="Sanchez-Flores A."/>
            <person name="Montero E."/>
            <person name="Harb O.S."/>
            <person name="Le Roch K.G."/>
            <person name="Mamoun C.B."/>
        </authorList>
    </citation>
    <scope>NUCLEOTIDE SEQUENCE</scope>
    <source>
        <strain evidence="2">WA1</strain>
    </source>
</reference>
<dbReference type="KEGG" id="bdw:94335191"/>
<comment type="caution">
    <text evidence="2">The sequence shown here is derived from an EMBL/GenBank/DDBJ whole genome shotgun (WGS) entry which is preliminary data.</text>
</comment>
<keyword evidence="3" id="KW-1185">Reference proteome</keyword>
<dbReference type="EMBL" id="JALLKP010000001">
    <property type="protein sequence ID" value="KAK2197890.1"/>
    <property type="molecule type" value="Genomic_DNA"/>
</dbReference>
<proteinExistence type="predicted"/>
<accession>A0AAD9UQH6</accession>
<evidence type="ECO:0000313" key="3">
    <source>
        <dbReference type="Proteomes" id="UP001214638"/>
    </source>
</evidence>
<dbReference type="GeneID" id="94335191"/>
<feature type="transmembrane region" description="Helical" evidence="1">
    <location>
        <begin position="6"/>
        <end position="23"/>
    </location>
</feature>
<evidence type="ECO:0000313" key="2">
    <source>
        <dbReference type="EMBL" id="KAK2197890.1"/>
    </source>
</evidence>
<dbReference type="Proteomes" id="UP001214638">
    <property type="component" value="Unassembled WGS sequence"/>
</dbReference>
<dbReference type="RefSeq" id="XP_067804732.1">
    <property type="nucleotide sequence ID" value="XM_067945941.1"/>
</dbReference>
<sequence>MKLTSTLVYFVAFDAFIILLLFFCYDKLCDVPLKWWLFGGLVLSVPSSIGSHFIRGKYGYKAGLLTEVSLLILSLFWMAVGTIEVRILEIVTLQSKVTISTTCQSTNPGIWWTVYILITIFCTFNVYKARTNIAHLTLHEVTFNFIIIIIFDTV</sequence>
<keyword evidence="1" id="KW-0812">Transmembrane</keyword>
<feature type="transmembrane region" description="Helical" evidence="1">
    <location>
        <begin position="68"/>
        <end position="88"/>
    </location>
</feature>
<organism evidence="2 3">
    <name type="scientific">Babesia duncani</name>
    <dbReference type="NCBI Taxonomy" id="323732"/>
    <lineage>
        <taxon>Eukaryota</taxon>
        <taxon>Sar</taxon>
        <taxon>Alveolata</taxon>
        <taxon>Apicomplexa</taxon>
        <taxon>Aconoidasida</taxon>
        <taxon>Piroplasmida</taxon>
        <taxon>Babesiidae</taxon>
        <taxon>Babesia</taxon>
    </lineage>
</organism>
<protein>
    <submittedName>
        <fullName evidence="2">Uncharacterized protein</fullName>
    </submittedName>
</protein>
<keyword evidence="1" id="KW-1133">Transmembrane helix</keyword>
<feature type="transmembrane region" description="Helical" evidence="1">
    <location>
        <begin position="35"/>
        <end position="56"/>
    </location>
</feature>
<evidence type="ECO:0000256" key="1">
    <source>
        <dbReference type="SAM" id="Phobius"/>
    </source>
</evidence>